<dbReference type="EC" id="4.2.1.33" evidence="3"/>
<keyword evidence="4" id="KW-0812">Transmembrane</keyword>
<evidence type="ECO:0000256" key="3">
    <source>
        <dbReference type="HAMAP-Rule" id="MF_01032"/>
    </source>
</evidence>
<dbReference type="HAMAP" id="MF_01032">
    <property type="entry name" value="LeuD_type2"/>
    <property type="match status" value="1"/>
</dbReference>
<dbReference type="EMBL" id="DTHJ01000063">
    <property type="protein sequence ID" value="HHS62557.1"/>
    <property type="molecule type" value="Genomic_DNA"/>
</dbReference>
<keyword evidence="2 3" id="KW-0456">Lyase</keyword>
<dbReference type="GO" id="GO:0003861">
    <property type="term" value="F:3-isopropylmalate dehydratase activity"/>
    <property type="evidence" value="ECO:0007669"/>
    <property type="project" value="UniProtKB-UniRule"/>
</dbReference>
<protein>
    <recommendedName>
        <fullName evidence="3">3-isopropylmalate dehydratase small subunit</fullName>
        <ecNumber evidence="3">4.2.1.33</ecNumber>
    </recommendedName>
    <alternativeName>
        <fullName evidence="3">Alpha-IPM isomerase</fullName>
        <shortName evidence="3">IPMI</shortName>
    </alternativeName>
    <alternativeName>
        <fullName evidence="3">Isopropylmalate isomerase</fullName>
    </alternativeName>
</protein>
<dbReference type="Pfam" id="PF00694">
    <property type="entry name" value="Aconitase_C"/>
    <property type="match status" value="1"/>
</dbReference>
<dbReference type="InterPro" id="IPR033940">
    <property type="entry name" value="IPMI_Swivel"/>
</dbReference>
<dbReference type="UniPathway" id="UPA00048">
    <property type="reaction ID" value="UER00071"/>
</dbReference>
<dbReference type="GO" id="GO:0009098">
    <property type="term" value="P:L-leucine biosynthetic process"/>
    <property type="evidence" value="ECO:0007669"/>
    <property type="project" value="UniProtKB-UniRule"/>
</dbReference>
<evidence type="ECO:0000256" key="4">
    <source>
        <dbReference type="SAM" id="Phobius"/>
    </source>
</evidence>
<evidence type="ECO:0000256" key="2">
    <source>
        <dbReference type="ARBA" id="ARBA00023239"/>
    </source>
</evidence>
<keyword evidence="3" id="KW-0028">Amino-acid biosynthesis</keyword>
<evidence type="ECO:0000256" key="1">
    <source>
        <dbReference type="ARBA" id="ARBA00009869"/>
    </source>
</evidence>
<keyword evidence="4" id="KW-0472">Membrane</keyword>
<name>A0A7C6AF24_UNCW3</name>
<evidence type="ECO:0000313" key="6">
    <source>
        <dbReference type="EMBL" id="HHS62557.1"/>
    </source>
</evidence>
<organism evidence="6">
    <name type="scientific">candidate division WOR-3 bacterium</name>
    <dbReference type="NCBI Taxonomy" id="2052148"/>
    <lineage>
        <taxon>Bacteria</taxon>
        <taxon>Bacteria division WOR-3</taxon>
    </lineage>
</organism>
<dbReference type="CDD" id="cd01577">
    <property type="entry name" value="IPMI_Swivel"/>
    <property type="match status" value="1"/>
</dbReference>
<feature type="domain" description="Aconitase A/isopropylmalate dehydratase small subunit swivel" evidence="5">
    <location>
        <begin position="50"/>
        <end position="101"/>
    </location>
</feature>
<comment type="catalytic activity">
    <reaction evidence="3">
        <text>(2R,3S)-3-isopropylmalate = (2S)-2-isopropylmalate</text>
        <dbReference type="Rhea" id="RHEA:32287"/>
        <dbReference type="ChEBI" id="CHEBI:1178"/>
        <dbReference type="ChEBI" id="CHEBI:35121"/>
        <dbReference type="EC" id="4.2.1.33"/>
    </reaction>
</comment>
<dbReference type="InterPro" id="IPR011827">
    <property type="entry name" value="LeuD_type2/HacB/DmdB"/>
</dbReference>
<comment type="similarity">
    <text evidence="1 3">Belongs to the LeuD family. LeuD type 2 subfamily.</text>
</comment>
<proteinExistence type="inferred from homology"/>
<reference evidence="6" key="1">
    <citation type="journal article" date="2020" name="mSystems">
        <title>Genome- and Community-Level Interaction Insights into Carbon Utilization and Element Cycling Functions of Hydrothermarchaeota in Hydrothermal Sediment.</title>
        <authorList>
            <person name="Zhou Z."/>
            <person name="Liu Y."/>
            <person name="Xu W."/>
            <person name="Pan J."/>
            <person name="Luo Z.H."/>
            <person name="Li M."/>
        </authorList>
    </citation>
    <scope>NUCLEOTIDE SEQUENCE [LARGE SCALE GENOMIC DNA]</scope>
    <source>
        <strain evidence="6">SpSt-783</strain>
    </source>
</reference>
<accession>A0A7C6AF24</accession>
<dbReference type="SUPFAM" id="SSF52016">
    <property type="entry name" value="LeuD/IlvD-like"/>
    <property type="match status" value="1"/>
</dbReference>
<dbReference type="InterPro" id="IPR000573">
    <property type="entry name" value="AconitaseA/IPMdHydase_ssu_swvl"/>
</dbReference>
<dbReference type="InterPro" id="IPR050075">
    <property type="entry name" value="LeuD"/>
</dbReference>
<gene>
    <name evidence="3" type="primary">leuD</name>
    <name evidence="6" type="ORF">ENV70_02925</name>
</gene>
<comment type="subunit">
    <text evidence="3">Heterodimer of LeuC and LeuD.</text>
</comment>
<sequence length="171" mass="18963">MIKGRVYKFGDGINTDDIYPGRYLSITTDRQEMAKHCFELAYPDFLKTAKPGDIIVAGKNFGCGSSREQAATCLKYFGISLVIAESFARIFYRNAINLGLPILIAPGITKKVEHNDTLEVDLEKGLIKNTRTQEEIKVIPLPIFILEILGAGGLVPYLRKKLGLKEKGEGK</sequence>
<keyword evidence="3" id="KW-0432">Leucine biosynthesis</keyword>
<comment type="caution">
    <text evidence="6">The sequence shown here is derived from an EMBL/GenBank/DDBJ whole genome shotgun (WGS) entry which is preliminary data.</text>
</comment>
<dbReference type="PANTHER" id="PTHR43345">
    <property type="entry name" value="3-ISOPROPYLMALATE DEHYDRATASE SMALL SUBUNIT 2-RELATED-RELATED"/>
    <property type="match status" value="1"/>
</dbReference>
<dbReference type="Gene3D" id="3.20.19.10">
    <property type="entry name" value="Aconitase, domain 4"/>
    <property type="match status" value="1"/>
</dbReference>
<comment type="function">
    <text evidence="3">Catalyzes the isomerization between 2-isopropylmalate and 3-isopropylmalate, via the formation of 2-isopropylmaleate.</text>
</comment>
<evidence type="ECO:0000259" key="5">
    <source>
        <dbReference type="Pfam" id="PF00694"/>
    </source>
</evidence>
<keyword evidence="3" id="KW-0100">Branched-chain amino acid biosynthesis</keyword>
<dbReference type="InterPro" id="IPR015928">
    <property type="entry name" value="Aconitase/3IPM_dehydase_swvl"/>
</dbReference>
<dbReference type="AlphaFoldDB" id="A0A7C6AF24"/>
<keyword evidence="4" id="KW-1133">Transmembrane helix</keyword>
<feature type="transmembrane region" description="Helical" evidence="4">
    <location>
        <begin position="138"/>
        <end position="158"/>
    </location>
</feature>
<comment type="pathway">
    <text evidence="3">Amino-acid biosynthesis; L-leucine biosynthesis; L-leucine from 3-methyl-2-oxobutanoate: step 2/4.</text>
</comment>
<dbReference type="PANTHER" id="PTHR43345:SF2">
    <property type="entry name" value="3-ISOPROPYLMALATE DEHYDRATASE SMALL SUBUNIT 1"/>
    <property type="match status" value="1"/>
</dbReference>
<dbReference type="NCBIfam" id="TIGR02087">
    <property type="entry name" value="LEUD_arch"/>
    <property type="match status" value="1"/>
</dbReference>